<keyword evidence="4" id="KW-1185">Reference proteome</keyword>
<feature type="region of interest" description="Disordered" evidence="1">
    <location>
        <begin position="1"/>
        <end position="27"/>
    </location>
</feature>
<organism evidence="3 4">
    <name type="scientific">Hyaloscypha variabilis (strain UAMH 11265 / GT02V1 / F)</name>
    <name type="common">Meliniomyces variabilis</name>
    <dbReference type="NCBI Taxonomy" id="1149755"/>
    <lineage>
        <taxon>Eukaryota</taxon>
        <taxon>Fungi</taxon>
        <taxon>Dikarya</taxon>
        <taxon>Ascomycota</taxon>
        <taxon>Pezizomycotina</taxon>
        <taxon>Leotiomycetes</taxon>
        <taxon>Helotiales</taxon>
        <taxon>Hyaloscyphaceae</taxon>
        <taxon>Hyaloscypha</taxon>
        <taxon>Hyaloscypha variabilis</taxon>
    </lineage>
</organism>
<sequence length="261" mass="29189">MENAAPCQESNVNSPSKKPSPSSQNQCRGYLTSIPPEILAKVISELPLSNYLDIAHTSRQLRSILKIHAAMICNARIRSKYQFAAEFLKTETMSEMFAFKCPGDHNHDQNKHFSLLGQLPVFPDKVHYDYEGNIFASGSHNLIDNERENSDTADSGKFEAPSGLERNCNCAAHSADAFVELCQSSGDYYQSFRGCFLNSFNNQHILVKDGELCTDSWTATFLRELIWYYGVDNLVITENTQQEADIFESAGVVGRPLVKSV</sequence>
<accession>A0A2J6QXF7</accession>
<dbReference type="InterPro" id="IPR001810">
    <property type="entry name" value="F-box_dom"/>
</dbReference>
<evidence type="ECO:0000313" key="4">
    <source>
        <dbReference type="Proteomes" id="UP000235786"/>
    </source>
</evidence>
<protein>
    <recommendedName>
        <fullName evidence="2">F-box domain-containing protein</fullName>
    </recommendedName>
</protein>
<feature type="domain" description="F-box" evidence="2">
    <location>
        <begin position="28"/>
        <end position="66"/>
    </location>
</feature>
<evidence type="ECO:0000259" key="2">
    <source>
        <dbReference type="PROSITE" id="PS50181"/>
    </source>
</evidence>
<dbReference type="EMBL" id="KZ613964">
    <property type="protein sequence ID" value="PMD30956.1"/>
    <property type="molecule type" value="Genomic_DNA"/>
</dbReference>
<reference evidence="3 4" key="1">
    <citation type="submission" date="2016-04" db="EMBL/GenBank/DDBJ databases">
        <title>A degradative enzymes factory behind the ericoid mycorrhizal symbiosis.</title>
        <authorList>
            <consortium name="DOE Joint Genome Institute"/>
            <person name="Martino E."/>
            <person name="Morin E."/>
            <person name="Grelet G."/>
            <person name="Kuo A."/>
            <person name="Kohler A."/>
            <person name="Daghino S."/>
            <person name="Barry K."/>
            <person name="Choi C."/>
            <person name="Cichocki N."/>
            <person name="Clum A."/>
            <person name="Copeland A."/>
            <person name="Hainaut M."/>
            <person name="Haridas S."/>
            <person name="Labutti K."/>
            <person name="Lindquist E."/>
            <person name="Lipzen A."/>
            <person name="Khouja H.-R."/>
            <person name="Murat C."/>
            <person name="Ohm R."/>
            <person name="Olson A."/>
            <person name="Spatafora J."/>
            <person name="Veneault-Fourrey C."/>
            <person name="Henrissat B."/>
            <person name="Grigoriev I."/>
            <person name="Martin F."/>
            <person name="Perotto S."/>
        </authorList>
    </citation>
    <scope>NUCLEOTIDE SEQUENCE [LARGE SCALE GENOMIC DNA]</scope>
    <source>
        <strain evidence="3 4">F</strain>
    </source>
</reference>
<dbReference type="Proteomes" id="UP000235786">
    <property type="component" value="Unassembled WGS sequence"/>
</dbReference>
<dbReference type="InterPro" id="IPR036047">
    <property type="entry name" value="F-box-like_dom_sf"/>
</dbReference>
<feature type="compositionally biased region" description="Low complexity" evidence="1">
    <location>
        <begin position="14"/>
        <end position="23"/>
    </location>
</feature>
<evidence type="ECO:0000313" key="3">
    <source>
        <dbReference type="EMBL" id="PMD30956.1"/>
    </source>
</evidence>
<evidence type="ECO:0000256" key="1">
    <source>
        <dbReference type="SAM" id="MobiDB-lite"/>
    </source>
</evidence>
<name>A0A2J6QXF7_HYAVF</name>
<dbReference type="Pfam" id="PF00646">
    <property type="entry name" value="F-box"/>
    <property type="match status" value="1"/>
</dbReference>
<dbReference type="OrthoDB" id="10617981at2759"/>
<dbReference type="SUPFAM" id="SSF81383">
    <property type="entry name" value="F-box domain"/>
    <property type="match status" value="1"/>
</dbReference>
<dbReference type="PROSITE" id="PS50181">
    <property type="entry name" value="FBOX"/>
    <property type="match status" value="1"/>
</dbReference>
<dbReference type="AlphaFoldDB" id="A0A2J6QXF7"/>
<gene>
    <name evidence="3" type="ORF">L207DRAFT_591900</name>
</gene>
<proteinExistence type="predicted"/>